<evidence type="ECO:0000313" key="8">
    <source>
        <dbReference type="Proteomes" id="UP001166286"/>
    </source>
</evidence>
<feature type="region of interest" description="Disordered" evidence="6">
    <location>
        <begin position="163"/>
        <end position="212"/>
    </location>
</feature>
<evidence type="ECO:0000256" key="1">
    <source>
        <dbReference type="ARBA" id="ARBA00004123"/>
    </source>
</evidence>
<evidence type="ECO:0000313" key="7">
    <source>
        <dbReference type="EMBL" id="KAK0516611.1"/>
    </source>
</evidence>
<feature type="compositionally biased region" description="Low complexity" evidence="6">
    <location>
        <begin position="15"/>
        <end position="32"/>
    </location>
</feature>
<evidence type="ECO:0000256" key="5">
    <source>
        <dbReference type="RuleBase" id="RU364132"/>
    </source>
</evidence>
<name>A0AA39UEI9_9LECA</name>
<evidence type="ECO:0000256" key="3">
    <source>
        <dbReference type="ARBA" id="ARBA00022517"/>
    </source>
</evidence>
<comment type="similarity">
    <text evidence="2 5">Belongs to the RRS1 family.</text>
</comment>
<accession>A0AA39UEI9</accession>
<evidence type="ECO:0000256" key="4">
    <source>
        <dbReference type="ARBA" id="ARBA00023242"/>
    </source>
</evidence>
<feature type="region of interest" description="Disordered" evidence="6">
    <location>
        <begin position="1"/>
        <end position="32"/>
    </location>
</feature>
<feature type="compositionally biased region" description="Basic and acidic residues" evidence="6">
    <location>
        <begin position="1"/>
        <end position="11"/>
    </location>
</feature>
<keyword evidence="8" id="KW-1185">Reference proteome</keyword>
<dbReference type="EMBL" id="JAFEKC020000002">
    <property type="protein sequence ID" value="KAK0516611.1"/>
    <property type="molecule type" value="Genomic_DNA"/>
</dbReference>
<dbReference type="AlphaFoldDB" id="A0AA39UEI9"/>
<comment type="caution">
    <text evidence="7">The sequence shown here is derived from an EMBL/GenBank/DDBJ whole genome shotgun (WGS) entry which is preliminary data.</text>
</comment>
<dbReference type="GO" id="GO:0005634">
    <property type="term" value="C:nucleus"/>
    <property type="evidence" value="ECO:0007669"/>
    <property type="project" value="UniProtKB-SubCell"/>
</dbReference>
<keyword evidence="4 5" id="KW-0539">Nucleus</keyword>
<dbReference type="Proteomes" id="UP001166286">
    <property type="component" value="Unassembled WGS sequence"/>
</dbReference>
<comment type="function">
    <text evidence="5">Involved in ribosomal large subunit assembly.</text>
</comment>
<evidence type="ECO:0000256" key="6">
    <source>
        <dbReference type="SAM" id="MobiDB-lite"/>
    </source>
</evidence>
<comment type="subcellular location">
    <subcellularLocation>
        <location evidence="1 5">Nucleus</location>
    </subcellularLocation>
</comment>
<evidence type="ECO:0000256" key="2">
    <source>
        <dbReference type="ARBA" id="ARBA00010077"/>
    </source>
</evidence>
<feature type="compositionally biased region" description="Basic and acidic residues" evidence="6">
    <location>
        <begin position="164"/>
        <end position="202"/>
    </location>
</feature>
<gene>
    <name evidence="7" type="ORF">JMJ35_001214</name>
</gene>
<sequence>MDTDTAMDKPPHPPSTSTAKATSSSTTISPPIPHTFDLGNLLLLDLNPLPPSPTQDALATTARTCAQSLINQLLLTCPIHSTPPPSSSIYLTLPPPTTPLPREKPLPPPKEATKWEKFAKKKGIKDKKRGEGKMVYSEEKGEWVPKWGYKGRNKEGEGEWIVEVDEKREGEGKGGETVRGQGRRERVERMRRGERKQRNNEKRARKGGSGAG</sequence>
<dbReference type="Pfam" id="PF04939">
    <property type="entry name" value="RRS1"/>
    <property type="match status" value="1"/>
</dbReference>
<keyword evidence="3 5" id="KW-0690">Ribosome biogenesis</keyword>
<reference evidence="7" key="1">
    <citation type="submission" date="2023-03" db="EMBL/GenBank/DDBJ databases">
        <title>Complete genome of Cladonia borealis.</title>
        <authorList>
            <person name="Park H."/>
        </authorList>
    </citation>
    <scope>NUCLEOTIDE SEQUENCE</scope>
    <source>
        <strain evidence="7">ANT050790</strain>
    </source>
</reference>
<protein>
    <recommendedName>
        <fullName evidence="5">Ribosome biogenesis regulatory protein</fullName>
    </recommendedName>
</protein>
<organism evidence="7 8">
    <name type="scientific">Cladonia borealis</name>
    <dbReference type="NCBI Taxonomy" id="184061"/>
    <lineage>
        <taxon>Eukaryota</taxon>
        <taxon>Fungi</taxon>
        <taxon>Dikarya</taxon>
        <taxon>Ascomycota</taxon>
        <taxon>Pezizomycotina</taxon>
        <taxon>Lecanoromycetes</taxon>
        <taxon>OSLEUM clade</taxon>
        <taxon>Lecanoromycetidae</taxon>
        <taxon>Lecanorales</taxon>
        <taxon>Lecanorineae</taxon>
        <taxon>Cladoniaceae</taxon>
        <taxon>Cladonia</taxon>
    </lineage>
</organism>
<proteinExistence type="inferred from homology"/>
<dbReference type="GO" id="GO:0042254">
    <property type="term" value="P:ribosome biogenesis"/>
    <property type="evidence" value="ECO:0007669"/>
    <property type="project" value="UniProtKB-KW"/>
</dbReference>
<dbReference type="InterPro" id="IPR007023">
    <property type="entry name" value="Ribosom_reg"/>
</dbReference>